<organism evidence="1 2">
    <name type="scientific">Ferrimonas marina</name>
    <dbReference type="NCBI Taxonomy" id="299255"/>
    <lineage>
        <taxon>Bacteria</taxon>
        <taxon>Pseudomonadati</taxon>
        <taxon>Pseudomonadota</taxon>
        <taxon>Gammaproteobacteria</taxon>
        <taxon>Alteromonadales</taxon>
        <taxon>Ferrimonadaceae</taxon>
        <taxon>Ferrimonas</taxon>
    </lineage>
</organism>
<dbReference type="Proteomes" id="UP000184268">
    <property type="component" value="Unassembled WGS sequence"/>
</dbReference>
<sequence length="335" mass="38257">MALIDSLHKFIRTSYTTILTAKQRRDGSPAEHTIKSAIRALDAGEEKLQIHPGTSPALVEKLERHRAEHRAVLEADLEIATRDKLTSDEYIHVLEEQVHAYQTQVKKFSDAGGTGFYDLCLAHYPGCEAARELFAKAVNSLNEQGHDIHFVHQDARKMITVMASSLFEKLEQEIDRLDSEMITRSFNHRSPLGEFSGYFVTPFFDRIRALPLETLRAQMAFKSQEDGVDTRDVAGLMGYSYAELSWNVFGIENEQEPGTKLHDPHDEATKEAFRCLHIFTDEHAHANGIRPCHWGFDKEELDLLGLPQDKIRQLNVPDDLEYFRRLEESEHALSQ</sequence>
<name>A0A1M5TUZ2_9GAMM</name>
<gene>
    <name evidence="1" type="ORF">SAMN02745129_2287</name>
</gene>
<proteinExistence type="predicted"/>
<keyword evidence="2" id="KW-1185">Reference proteome</keyword>
<reference evidence="1 2" key="1">
    <citation type="submission" date="2016-11" db="EMBL/GenBank/DDBJ databases">
        <authorList>
            <person name="Jaros S."/>
            <person name="Januszkiewicz K."/>
            <person name="Wedrychowicz H."/>
        </authorList>
    </citation>
    <scope>NUCLEOTIDE SEQUENCE [LARGE SCALE GENOMIC DNA]</scope>
    <source>
        <strain evidence="1 2">DSM 16917</strain>
    </source>
</reference>
<protein>
    <submittedName>
        <fullName evidence="1">Uncharacterized protein</fullName>
    </submittedName>
</protein>
<evidence type="ECO:0000313" key="2">
    <source>
        <dbReference type="Proteomes" id="UP000184268"/>
    </source>
</evidence>
<dbReference type="RefSeq" id="WP_067655951.1">
    <property type="nucleotide sequence ID" value="NZ_FQXG01000003.1"/>
</dbReference>
<evidence type="ECO:0000313" key="1">
    <source>
        <dbReference type="EMBL" id="SHH54534.1"/>
    </source>
</evidence>
<dbReference type="AlphaFoldDB" id="A0A1M5TUZ2"/>
<dbReference type="EMBL" id="FQXG01000003">
    <property type="protein sequence ID" value="SHH54534.1"/>
    <property type="molecule type" value="Genomic_DNA"/>
</dbReference>
<accession>A0A1M5TUZ2</accession>
<dbReference type="STRING" id="299255.SAMN02745129_2287"/>